<feature type="region of interest" description="Disordered" evidence="1">
    <location>
        <begin position="187"/>
        <end position="224"/>
    </location>
</feature>
<comment type="caution">
    <text evidence="2">The sequence shown here is derived from an EMBL/GenBank/DDBJ whole genome shotgun (WGS) entry which is preliminary data.</text>
</comment>
<accession>A0AA36MSJ4</accession>
<dbReference type="EMBL" id="CAUJNA010000890">
    <property type="protein sequence ID" value="CAJ1382322.1"/>
    <property type="molecule type" value="Genomic_DNA"/>
</dbReference>
<evidence type="ECO:0000313" key="3">
    <source>
        <dbReference type="Proteomes" id="UP001178507"/>
    </source>
</evidence>
<evidence type="ECO:0000313" key="2">
    <source>
        <dbReference type="EMBL" id="CAJ1382322.1"/>
    </source>
</evidence>
<proteinExistence type="predicted"/>
<sequence length="224" mass="24319">MAAASMVCEAGVDTFFSQDFSALEESLAAGTWEVDGTDDDLKLYCAEAKEADPGAVMVTEGGSAAVSELVHRLQEGKGTQVTHLSMELVCEALDLDSNGTFTVGLAFDEDLEEAVLLAVTLRRPRPEPKLPREPGDPPEEPEKPKPIALNLNGQVAQEDVGSLPLRLRFEAELCWRQRSVELCWQQQPGWSRPPQTSTPPMCPSTWPRRSSSAPLVPPGSECCL</sequence>
<gene>
    <name evidence="2" type="ORF">EVOR1521_LOCUS9719</name>
</gene>
<name>A0AA36MSJ4_9DINO</name>
<dbReference type="AlphaFoldDB" id="A0AA36MSJ4"/>
<evidence type="ECO:0000256" key="1">
    <source>
        <dbReference type="SAM" id="MobiDB-lite"/>
    </source>
</evidence>
<dbReference type="Proteomes" id="UP001178507">
    <property type="component" value="Unassembled WGS sequence"/>
</dbReference>
<feature type="compositionally biased region" description="Basic and acidic residues" evidence="1">
    <location>
        <begin position="125"/>
        <end position="145"/>
    </location>
</feature>
<reference evidence="2" key="1">
    <citation type="submission" date="2023-08" db="EMBL/GenBank/DDBJ databases">
        <authorList>
            <person name="Chen Y."/>
            <person name="Shah S."/>
            <person name="Dougan E. K."/>
            <person name="Thang M."/>
            <person name="Chan C."/>
        </authorList>
    </citation>
    <scope>NUCLEOTIDE SEQUENCE</scope>
</reference>
<keyword evidence="3" id="KW-1185">Reference proteome</keyword>
<protein>
    <submittedName>
        <fullName evidence="2">Uncharacterized protein</fullName>
    </submittedName>
</protein>
<feature type="region of interest" description="Disordered" evidence="1">
    <location>
        <begin position="125"/>
        <end position="146"/>
    </location>
</feature>
<organism evidence="2 3">
    <name type="scientific">Effrenium voratum</name>
    <dbReference type="NCBI Taxonomy" id="2562239"/>
    <lineage>
        <taxon>Eukaryota</taxon>
        <taxon>Sar</taxon>
        <taxon>Alveolata</taxon>
        <taxon>Dinophyceae</taxon>
        <taxon>Suessiales</taxon>
        <taxon>Symbiodiniaceae</taxon>
        <taxon>Effrenium</taxon>
    </lineage>
</organism>